<comment type="caution">
    <text evidence="1">The sequence shown here is derived from an EMBL/GenBank/DDBJ whole genome shotgun (WGS) entry which is preliminary data.</text>
</comment>
<reference evidence="2" key="1">
    <citation type="submission" date="2017-07" db="EMBL/GenBank/DDBJ databases">
        <title>Comparative genome mining reveals phylogenetic distribution patterns of secondary metabolites in Amycolatopsis.</title>
        <authorList>
            <person name="Adamek M."/>
            <person name="Alanjary M."/>
            <person name="Sales-Ortells H."/>
            <person name="Goodfellow M."/>
            <person name="Bull A.T."/>
            <person name="Kalinowski J."/>
            <person name="Ziemert N."/>
        </authorList>
    </citation>
    <scope>NUCLEOTIDE SEQUENCE [LARGE SCALE GENOMIC DNA]</scope>
    <source>
        <strain evidence="2">H5</strain>
    </source>
</reference>
<dbReference type="EMBL" id="NMUL01000082">
    <property type="protein sequence ID" value="OXM59478.1"/>
    <property type="molecule type" value="Genomic_DNA"/>
</dbReference>
<dbReference type="AlphaFoldDB" id="A0A229SKQ1"/>
<proteinExistence type="predicted"/>
<evidence type="ECO:0000313" key="2">
    <source>
        <dbReference type="Proteomes" id="UP000215199"/>
    </source>
</evidence>
<name>A0A229SKQ1_9PSEU</name>
<accession>A0A229SKQ1</accession>
<organism evidence="1 2">
    <name type="scientific">Amycolatopsis vastitatis</name>
    <dbReference type="NCBI Taxonomy" id="1905142"/>
    <lineage>
        <taxon>Bacteria</taxon>
        <taxon>Bacillati</taxon>
        <taxon>Actinomycetota</taxon>
        <taxon>Actinomycetes</taxon>
        <taxon>Pseudonocardiales</taxon>
        <taxon>Pseudonocardiaceae</taxon>
        <taxon>Amycolatopsis</taxon>
    </lineage>
</organism>
<keyword evidence="2" id="KW-1185">Reference proteome</keyword>
<dbReference type="Proteomes" id="UP000215199">
    <property type="component" value="Unassembled WGS sequence"/>
</dbReference>
<sequence length="78" mass="8365">MTLTGLPLDTACRLVVHAKDGREQTVSSWHVTYAGAMRVSATTTIATGDIERLDVVVDDDSGHLLLAVNADSVQKKSR</sequence>
<protein>
    <submittedName>
        <fullName evidence="1">Uncharacterized protein</fullName>
    </submittedName>
</protein>
<gene>
    <name evidence="1" type="ORF">CF165_47465</name>
</gene>
<evidence type="ECO:0000313" key="1">
    <source>
        <dbReference type="EMBL" id="OXM59478.1"/>
    </source>
</evidence>